<dbReference type="GO" id="GO:0046923">
    <property type="term" value="F:ER retention sequence binding"/>
    <property type="evidence" value="ECO:0007669"/>
    <property type="project" value="InterPro"/>
</dbReference>
<protein>
    <recommendedName>
        <fullName evidence="15">Er lumen protein retaining receptor</fullName>
    </recommendedName>
</protein>
<dbReference type="InterPro" id="IPR000133">
    <property type="entry name" value="ER_ret_rcpt"/>
</dbReference>
<reference evidence="13 14" key="1">
    <citation type="journal article" date="2014" name="BMC Genomics">
        <title>Adaptive genomic structural variation in the grape powdery mildew pathogen, Erysiphe necator.</title>
        <authorList>
            <person name="Jones L."/>
            <person name="Riaz S."/>
            <person name="Morales-Cruz A."/>
            <person name="Amrine K.C."/>
            <person name="McGuire B."/>
            <person name="Gubler W.D."/>
            <person name="Walker M.A."/>
            <person name="Cantu D."/>
        </authorList>
    </citation>
    <scope>NUCLEOTIDE SEQUENCE [LARGE SCALE GENOMIC DNA]</scope>
    <source>
        <strain evidence="14">c</strain>
    </source>
</reference>
<dbReference type="GO" id="GO:0015031">
    <property type="term" value="P:protein transport"/>
    <property type="evidence" value="ECO:0007669"/>
    <property type="project" value="UniProtKB-KW"/>
</dbReference>
<evidence type="ECO:0000256" key="8">
    <source>
        <dbReference type="ARBA" id="ARBA00022989"/>
    </source>
</evidence>
<feature type="transmembrane region" description="Helical" evidence="12">
    <location>
        <begin position="63"/>
        <end position="83"/>
    </location>
</feature>
<keyword evidence="10" id="KW-0675">Receptor</keyword>
<dbReference type="Pfam" id="PF00810">
    <property type="entry name" value="ER_lumen_recept"/>
    <property type="match status" value="1"/>
</dbReference>
<sequence>MGMNIFRIIGDLSHFASKCILIFAIHRNQSAEGVSLITQALYCAVFVSRYLDIFLWNTIWNTVLKFFYILSSVYILFLMLRVYARTREREKAWKLGALCLGASAIGAPIMMFLFQGKLRWGWRELFWTFSIILESTCILPQLLLLRQTTVPTVIDSYYLLTLGSYRAFYILNWIWRELDITDRKADAVSIIFGILQTAFYIDFAWVYYSRQRVKLRNGGIVDADDLHKGWLLRTIFGHKAVVSDEETTPAIGAGNRPSDTSRNGNKWGIRGISVSADEGLSDDEDIREFEDQDNINLSRADRFIDTGNHLKTKDTEELAQILDEDDDDGLMSDASLTNSVKR</sequence>
<evidence type="ECO:0000256" key="12">
    <source>
        <dbReference type="SAM" id="Phobius"/>
    </source>
</evidence>
<evidence type="ECO:0000313" key="14">
    <source>
        <dbReference type="Proteomes" id="UP000030854"/>
    </source>
</evidence>
<feature type="region of interest" description="Disordered" evidence="11">
    <location>
        <begin position="247"/>
        <end position="267"/>
    </location>
</feature>
<evidence type="ECO:0000256" key="5">
    <source>
        <dbReference type="ARBA" id="ARBA00022824"/>
    </source>
</evidence>
<organism evidence="13 14">
    <name type="scientific">Uncinula necator</name>
    <name type="common">Grape powdery mildew</name>
    <dbReference type="NCBI Taxonomy" id="52586"/>
    <lineage>
        <taxon>Eukaryota</taxon>
        <taxon>Fungi</taxon>
        <taxon>Dikarya</taxon>
        <taxon>Ascomycota</taxon>
        <taxon>Pezizomycotina</taxon>
        <taxon>Leotiomycetes</taxon>
        <taxon>Erysiphales</taxon>
        <taxon>Erysiphaceae</taxon>
        <taxon>Erysiphe</taxon>
    </lineage>
</organism>
<comment type="similarity">
    <text evidence="2">Belongs to the ERD2 family.</text>
</comment>
<feature type="transmembrane region" description="Helical" evidence="12">
    <location>
        <begin position="126"/>
        <end position="145"/>
    </location>
</feature>
<dbReference type="PRINTS" id="PR00660">
    <property type="entry name" value="ERLUMENR"/>
</dbReference>
<keyword evidence="14" id="KW-1185">Reference proteome</keyword>
<comment type="caution">
    <text evidence="13">The sequence shown here is derived from an EMBL/GenBank/DDBJ whole genome shotgun (WGS) entry which is preliminary data.</text>
</comment>
<dbReference type="EMBL" id="JNVN01001801">
    <property type="protein sequence ID" value="KHJ32820.1"/>
    <property type="molecule type" value="Genomic_DNA"/>
</dbReference>
<comment type="subcellular location">
    <subcellularLocation>
        <location evidence="1">Endoplasmic reticulum membrane</location>
        <topology evidence="1">Multi-pass membrane protein</topology>
    </subcellularLocation>
</comment>
<evidence type="ECO:0000256" key="2">
    <source>
        <dbReference type="ARBA" id="ARBA00010120"/>
    </source>
</evidence>
<keyword evidence="4 12" id="KW-0812">Transmembrane</keyword>
<keyword evidence="5" id="KW-0256">Endoplasmic reticulum</keyword>
<dbReference type="OMA" id="CILIWAI"/>
<accession>A0A0B1P683</accession>
<keyword evidence="8 12" id="KW-1133">Transmembrane helix</keyword>
<evidence type="ECO:0000256" key="9">
    <source>
        <dbReference type="ARBA" id="ARBA00023136"/>
    </source>
</evidence>
<evidence type="ECO:0000256" key="1">
    <source>
        <dbReference type="ARBA" id="ARBA00004477"/>
    </source>
</evidence>
<evidence type="ECO:0000256" key="7">
    <source>
        <dbReference type="ARBA" id="ARBA00022927"/>
    </source>
</evidence>
<evidence type="ECO:0000313" key="13">
    <source>
        <dbReference type="EMBL" id="KHJ32820.1"/>
    </source>
</evidence>
<feature type="transmembrane region" description="Helical" evidence="12">
    <location>
        <begin position="157"/>
        <end position="175"/>
    </location>
</feature>
<dbReference type="PANTHER" id="PTHR10585">
    <property type="entry name" value="ER LUMEN PROTEIN RETAINING RECEPTOR"/>
    <property type="match status" value="1"/>
</dbReference>
<evidence type="ECO:0000256" key="3">
    <source>
        <dbReference type="ARBA" id="ARBA00022448"/>
    </source>
</evidence>
<keyword evidence="7" id="KW-0653">Protein transport</keyword>
<evidence type="ECO:0000256" key="6">
    <source>
        <dbReference type="ARBA" id="ARBA00022892"/>
    </source>
</evidence>
<evidence type="ECO:0000256" key="4">
    <source>
        <dbReference type="ARBA" id="ARBA00022692"/>
    </source>
</evidence>
<feature type="region of interest" description="Disordered" evidence="11">
    <location>
        <begin position="322"/>
        <end position="342"/>
    </location>
</feature>
<name>A0A0B1P683_UNCNE</name>
<proteinExistence type="inferred from homology"/>
<evidence type="ECO:0008006" key="15">
    <source>
        <dbReference type="Google" id="ProtNLM"/>
    </source>
</evidence>
<feature type="transmembrane region" description="Helical" evidence="12">
    <location>
        <begin position="95"/>
        <end position="114"/>
    </location>
</feature>
<dbReference type="STRING" id="52586.A0A0B1P683"/>
<keyword evidence="3" id="KW-0813">Transport</keyword>
<dbReference type="GO" id="GO:0005789">
    <property type="term" value="C:endoplasmic reticulum membrane"/>
    <property type="evidence" value="ECO:0007669"/>
    <property type="project" value="UniProtKB-SubCell"/>
</dbReference>
<dbReference type="HOGENOM" id="CLU_041571_0_0_1"/>
<dbReference type="GO" id="GO:0016192">
    <property type="term" value="P:vesicle-mediated transport"/>
    <property type="evidence" value="ECO:0007669"/>
    <property type="project" value="UniProtKB-KW"/>
</dbReference>
<evidence type="ECO:0000256" key="11">
    <source>
        <dbReference type="SAM" id="MobiDB-lite"/>
    </source>
</evidence>
<keyword evidence="9 12" id="KW-0472">Membrane</keyword>
<dbReference type="OrthoDB" id="7694678at2759"/>
<keyword evidence="6" id="KW-0931">ER-Golgi transport</keyword>
<gene>
    <name evidence="13" type="ORF">EV44_g6470</name>
</gene>
<feature type="transmembrane region" description="Helical" evidence="12">
    <location>
        <begin position="187"/>
        <end position="208"/>
    </location>
</feature>
<dbReference type="Proteomes" id="UP000030854">
    <property type="component" value="Unassembled WGS sequence"/>
</dbReference>
<dbReference type="GO" id="GO:0006621">
    <property type="term" value="P:protein retention in ER lumen"/>
    <property type="evidence" value="ECO:0007669"/>
    <property type="project" value="InterPro"/>
</dbReference>
<evidence type="ECO:0000256" key="10">
    <source>
        <dbReference type="ARBA" id="ARBA00023170"/>
    </source>
</evidence>
<dbReference type="AlphaFoldDB" id="A0A0B1P683"/>